<keyword evidence="6 9" id="KW-1133">Transmembrane helix</keyword>
<keyword evidence="9" id="KW-0472">Membrane</keyword>
<evidence type="ECO:0000256" key="9">
    <source>
        <dbReference type="SAM" id="Phobius"/>
    </source>
</evidence>
<comment type="similarity">
    <text evidence="3">Belongs to the peptidase M28 family.</text>
</comment>
<feature type="transmembrane region" description="Helical" evidence="9">
    <location>
        <begin position="543"/>
        <end position="564"/>
    </location>
</feature>
<evidence type="ECO:0000256" key="6">
    <source>
        <dbReference type="ARBA" id="ARBA00022989"/>
    </source>
</evidence>
<comment type="subcellular location">
    <subcellularLocation>
        <location evidence="2">Vacuole membrane</location>
        <topology evidence="2">Multi-pass membrane protein</topology>
    </subcellularLocation>
</comment>
<evidence type="ECO:0000259" key="10">
    <source>
        <dbReference type="Pfam" id="PF04389"/>
    </source>
</evidence>
<dbReference type="PANTHER" id="PTHR12147">
    <property type="entry name" value="METALLOPEPTIDASE M28 FAMILY MEMBER"/>
    <property type="match status" value="1"/>
</dbReference>
<evidence type="ECO:0000256" key="5">
    <source>
        <dbReference type="ARBA" id="ARBA00022554"/>
    </source>
</evidence>
<evidence type="ECO:0000256" key="3">
    <source>
        <dbReference type="ARBA" id="ARBA00010918"/>
    </source>
</evidence>
<gene>
    <name evidence="11" type="ORF">ACFSKU_20735</name>
</gene>
<comment type="function">
    <text evidence="1">May be involved in vacuolar sorting and osmoregulation.</text>
</comment>
<dbReference type="RefSeq" id="WP_229961287.1">
    <property type="nucleotide sequence ID" value="NZ_JAJJWI010000011.1"/>
</dbReference>
<protein>
    <recommendedName>
        <fullName evidence="4">Vacuolar membrane protease</fullName>
    </recommendedName>
    <alternativeName>
        <fullName evidence="8">FXNA-related family protease 1</fullName>
    </alternativeName>
</protein>
<proteinExistence type="inferred from homology"/>
<feature type="transmembrane region" description="Helical" evidence="9">
    <location>
        <begin position="453"/>
        <end position="471"/>
    </location>
</feature>
<dbReference type="EMBL" id="JBHUHV010000059">
    <property type="protein sequence ID" value="MFD2069322.1"/>
    <property type="molecule type" value="Genomic_DNA"/>
</dbReference>
<dbReference type="Proteomes" id="UP001597369">
    <property type="component" value="Unassembled WGS sequence"/>
</dbReference>
<feature type="transmembrane region" description="Helical" evidence="9">
    <location>
        <begin position="483"/>
        <end position="510"/>
    </location>
</feature>
<dbReference type="PANTHER" id="PTHR12147:SF58">
    <property type="entry name" value="VACUOLAR MEMBRANE PROTEASE"/>
    <property type="match status" value="1"/>
</dbReference>
<evidence type="ECO:0000313" key="12">
    <source>
        <dbReference type="Proteomes" id="UP001597369"/>
    </source>
</evidence>
<name>A0ABW4X3V9_9BACT</name>
<keyword evidence="7" id="KW-0325">Glycoprotein</keyword>
<feature type="domain" description="Peptidase M28" evidence="10">
    <location>
        <begin position="108"/>
        <end position="295"/>
    </location>
</feature>
<dbReference type="InterPro" id="IPR007484">
    <property type="entry name" value="Peptidase_M28"/>
</dbReference>
<feature type="transmembrane region" description="Helical" evidence="9">
    <location>
        <begin position="359"/>
        <end position="381"/>
    </location>
</feature>
<evidence type="ECO:0000256" key="1">
    <source>
        <dbReference type="ARBA" id="ARBA00003273"/>
    </source>
</evidence>
<reference evidence="12" key="1">
    <citation type="journal article" date="2019" name="Int. J. Syst. Evol. Microbiol.">
        <title>The Global Catalogue of Microorganisms (GCM) 10K type strain sequencing project: providing services to taxonomists for standard genome sequencing and annotation.</title>
        <authorList>
            <consortium name="The Broad Institute Genomics Platform"/>
            <consortium name="The Broad Institute Genome Sequencing Center for Infectious Disease"/>
            <person name="Wu L."/>
            <person name="Ma J."/>
        </authorList>
    </citation>
    <scope>NUCLEOTIDE SEQUENCE [LARGE SCALE GENOMIC DNA]</scope>
    <source>
        <strain evidence="12">JCM 16545</strain>
    </source>
</reference>
<feature type="transmembrane region" description="Helical" evidence="9">
    <location>
        <begin position="330"/>
        <end position="347"/>
    </location>
</feature>
<evidence type="ECO:0000256" key="4">
    <source>
        <dbReference type="ARBA" id="ARBA00017435"/>
    </source>
</evidence>
<dbReference type="Gene3D" id="3.40.630.10">
    <property type="entry name" value="Zn peptidases"/>
    <property type="match status" value="1"/>
</dbReference>
<evidence type="ECO:0000313" key="11">
    <source>
        <dbReference type="EMBL" id="MFD2069322.1"/>
    </source>
</evidence>
<dbReference type="SUPFAM" id="SSF53187">
    <property type="entry name" value="Zn-dependent exopeptidases"/>
    <property type="match status" value="1"/>
</dbReference>
<evidence type="ECO:0000256" key="7">
    <source>
        <dbReference type="ARBA" id="ARBA00023180"/>
    </source>
</evidence>
<comment type="caution">
    <text evidence="11">The sequence shown here is derived from an EMBL/GenBank/DDBJ whole genome shotgun (WGS) entry which is preliminary data.</text>
</comment>
<keyword evidence="12" id="KW-1185">Reference proteome</keyword>
<keyword evidence="9" id="KW-0812">Transmembrane</keyword>
<accession>A0ABW4X3V9</accession>
<evidence type="ECO:0000256" key="8">
    <source>
        <dbReference type="ARBA" id="ARBA00031512"/>
    </source>
</evidence>
<organism evidence="11 12">
    <name type="scientific">Pontibacter silvestris</name>
    <dbReference type="NCBI Taxonomy" id="2305183"/>
    <lineage>
        <taxon>Bacteria</taxon>
        <taxon>Pseudomonadati</taxon>
        <taxon>Bacteroidota</taxon>
        <taxon>Cytophagia</taxon>
        <taxon>Cytophagales</taxon>
        <taxon>Hymenobacteraceae</taxon>
        <taxon>Pontibacter</taxon>
    </lineage>
</organism>
<feature type="transmembrane region" description="Helical" evidence="9">
    <location>
        <begin position="516"/>
        <end position="536"/>
    </location>
</feature>
<feature type="transmembrane region" description="Helical" evidence="9">
    <location>
        <begin position="401"/>
        <end position="420"/>
    </location>
</feature>
<keyword evidence="5" id="KW-0926">Vacuole</keyword>
<sequence>MSMRLRNILLSVFLLFAVTAISLLSVYLLQPPQALPADAPAQEFSSGRAMDYVRQIAAEPHAMGTPAHDRVRDYLVSQMEQLRLSPQVQEATVVRQAGKAAFAAYVQNVIGRLKGTGSGKALLLMAHYDSQPSTPGAGDDAAGVAALLETARVLQQSDPLQNDVIFLLTDGEEYGLNGARAFMQHPWLKDVGLVINLEGRGNRGPSFTFEVSPENGWLMQEFAKAAPYPIAGSVMYEVYKRMPNDTDFSITREAGIVGVNSALVNGFVNYHSMTDTPDNLDQNSLQHHGRNTLALARHFGNLSLENAKSRDRVFFNPVGKWLVQYPVGNNLLWVGILTLLFVVTWKLGTKRKVFKIGQVLLGGLLYLLMLAVIGALCWFINPLVLETMPYYTAGGTYNTDSFFAAYLLLALGAYLFLSWLVTRWMKVFSLAMGAHLVWLVLLGVVLFTVMNAAYILLFPLLFSMVGLLLVLKFRLYEKPGNWGYGIVLLVAAVPGLFMMGPIVYLLFVIFDLALPVAMVLLLGLLAGILLPLLLLIDSGFRLLKVPVLSLVLLGAGVVVVFISVDKEKPSAAQPAKTQLSYFFNADTRDAFWASLDKTPDTWSMQYLGADALEGPLTSIYPHASLSYLQAPARLLELKAPEAEVLQDSVAGGRRFIKIQLSSPRQAQHLELILKPEQGSIISAVALNNMPVSLEPLQTPEGDIYYTRLLGLPQSKAATLNLQTSEGSSFNLIVYDQSIGLPLELLQNNPRPKNIIPAPGWYSNTTVVRKTYRF</sequence>
<dbReference type="Pfam" id="PF04389">
    <property type="entry name" value="Peptidase_M28"/>
    <property type="match status" value="1"/>
</dbReference>
<evidence type="ECO:0000256" key="2">
    <source>
        <dbReference type="ARBA" id="ARBA00004128"/>
    </source>
</evidence>
<feature type="transmembrane region" description="Helical" evidence="9">
    <location>
        <begin position="427"/>
        <end position="447"/>
    </location>
</feature>
<dbReference type="InterPro" id="IPR045175">
    <property type="entry name" value="M28_fam"/>
</dbReference>